<comment type="caution">
    <text evidence="3">The sequence shown here is derived from an EMBL/GenBank/DDBJ whole genome shotgun (WGS) entry which is preliminary data.</text>
</comment>
<dbReference type="RefSeq" id="WP_267533154.1">
    <property type="nucleotide sequence ID" value="NZ_JAPNKA010000001.1"/>
</dbReference>
<evidence type="ECO:0000313" key="4">
    <source>
        <dbReference type="Proteomes" id="UP001207654"/>
    </source>
</evidence>
<protein>
    <recommendedName>
        <fullName evidence="5">Lipoprotein</fullName>
    </recommendedName>
</protein>
<evidence type="ECO:0000313" key="3">
    <source>
        <dbReference type="EMBL" id="MCY1074176.1"/>
    </source>
</evidence>
<gene>
    <name evidence="3" type="ORF">OV287_06730</name>
</gene>
<evidence type="ECO:0000256" key="1">
    <source>
        <dbReference type="SAM" id="MobiDB-lite"/>
    </source>
</evidence>
<keyword evidence="2" id="KW-0732">Signal</keyword>
<dbReference type="PROSITE" id="PS51257">
    <property type="entry name" value="PROKAR_LIPOPROTEIN"/>
    <property type="match status" value="1"/>
</dbReference>
<dbReference type="EMBL" id="JAPNKA010000001">
    <property type="protein sequence ID" value="MCY1074176.1"/>
    <property type="molecule type" value="Genomic_DNA"/>
</dbReference>
<organism evidence="3 4">
    <name type="scientific">Archangium lansingense</name>
    <dbReference type="NCBI Taxonomy" id="2995310"/>
    <lineage>
        <taxon>Bacteria</taxon>
        <taxon>Pseudomonadati</taxon>
        <taxon>Myxococcota</taxon>
        <taxon>Myxococcia</taxon>
        <taxon>Myxococcales</taxon>
        <taxon>Cystobacterineae</taxon>
        <taxon>Archangiaceae</taxon>
        <taxon>Archangium</taxon>
    </lineage>
</organism>
<dbReference type="Proteomes" id="UP001207654">
    <property type="component" value="Unassembled WGS sequence"/>
</dbReference>
<evidence type="ECO:0008006" key="5">
    <source>
        <dbReference type="Google" id="ProtNLM"/>
    </source>
</evidence>
<name>A0ABT3ZXQ5_9BACT</name>
<feature type="chain" id="PRO_5045485488" description="Lipoprotein" evidence="2">
    <location>
        <begin position="22"/>
        <end position="438"/>
    </location>
</feature>
<sequence>MKLSWTAVLVVLLAGCGSASRVVRLDTGQTDTIVFTPRSGAEPVALGNGEFEKAVSDLARDVRPPTRPEEAARRLFEVEARSGSYTYETPSRRITPLGASEHLEGQTTTAEVELTRAYLRWCERTGRPGDCLRLLTGSPTVNGDGRFALAMALAKGAVLDEMLEAFKDMADPHAMVAAVLWTWTTYMILVSIPDVTISKGIAAVMTATIISYVGVDTFWGLVVGFKRLMDESDRVTTFNELREAGERYGKRMGRNAARAFALLATAAIGNTAAGLAAKVPKLPGAMQAAAQAETQVGFRLAAVGEVEMVVVSAETVTIALAPGAVAMTAHGSGGNGATPRSALEIAESGGKHAGFLRNYEGKSPDELRKGIASLQKQIELHKDKIANPDKHIPNWSSLEPRQRDALTQKKWPSDINRQTEQLEILEGLLKKLKGNGQP</sequence>
<feature type="region of interest" description="Disordered" evidence="1">
    <location>
        <begin position="387"/>
        <end position="412"/>
    </location>
</feature>
<proteinExistence type="predicted"/>
<reference evidence="3 4" key="1">
    <citation type="submission" date="2022-11" db="EMBL/GenBank/DDBJ databases">
        <title>Minimal conservation of predation-associated metabolite biosynthetic gene clusters underscores biosynthetic potential of Myxococcota including descriptions for ten novel species: Archangium lansinium sp. nov., Myxococcus landrumus sp. nov., Nannocystis bai.</title>
        <authorList>
            <person name="Ahearne A."/>
            <person name="Stevens C."/>
            <person name="Phillips K."/>
        </authorList>
    </citation>
    <scope>NUCLEOTIDE SEQUENCE [LARGE SCALE GENOMIC DNA]</scope>
    <source>
        <strain evidence="3 4">MIWBW</strain>
    </source>
</reference>
<accession>A0ABT3ZXQ5</accession>
<evidence type="ECO:0000256" key="2">
    <source>
        <dbReference type="SAM" id="SignalP"/>
    </source>
</evidence>
<keyword evidence="4" id="KW-1185">Reference proteome</keyword>
<feature type="signal peptide" evidence="2">
    <location>
        <begin position="1"/>
        <end position="21"/>
    </location>
</feature>